<feature type="domain" description="RNase L inhibitor RLI-like possible metal-binding" evidence="9">
    <location>
        <begin position="95"/>
        <end position="129"/>
    </location>
</feature>
<dbReference type="Pfam" id="PF04068">
    <property type="entry name" value="Fer4_RLI"/>
    <property type="match status" value="1"/>
</dbReference>
<dbReference type="Proteomes" id="UP000002748">
    <property type="component" value="Unassembled WGS sequence"/>
</dbReference>
<comment type="function">
    <text evidence="6">Aminocarboxypropyltransferase that catalyzes the aminocarboxypropyl transfer on pseudouridine at position 1191 (Psi1191) in 18S rRNA. It constitutes the last step in biosynthesis of the hypermodified N1-methyl-N3-(3-amino-3-carboxypropyl) pseudouridine (m1acp3-Psi) conserved in eukaryotic 18S rRNA.</text>
</comment>
<comment type="caution">
    <text evidence="6">Lacks conserved residue(s) required for the propagation of feature annotation.</text>
</comment>
<evidence type="ECO:0000313" key="10">
    <source>
        <dbReference type="EMBL" id="EJT48074.1"/>
    </source>
</evidence>
<dbReference type="VEuPathDB" id="FungiDB:A1Q1_02990"/>
<feature type="region of interest" description="Disordered" evidence="7">
    <location>
        <begin position="1"/>
        <end position="91"/>
    </location>
</feature>
<feature type="region of interest" description="Disordered" evidence="7">
    <location>
        <begin position="285"/>
        <end position="333"/>
    </location>
</feature>
<reference evidence="10 11" key="1">
    <citation type="journal article" date="2012" name="Eukaryot. Cell">
        <title>Draft genome sequence of CBS 2479, the standard type strain of Trichosporon asahii.</title>
        <authorList>
            <person name="Yang R.Y."/>
            <person name="Li H.T."/>
            <person name="Zhu H."/>
            <person name="Zhou G.P."/>
            <person name="Wang M."/>
            <person name="Wang L."/>
        </authorList>
    </citation>
    <scope>NUCLEOTIDE SEQUENCE [LARGE SCALE GENOMIC DNA]</scope>
    <source>
        <strain evidence="11">ATCC 90039 / CBS 2479 / JCM 2466 / KCTC 7840 / NCYC 2677 / UAMH 7654</strain>
    </source>
</reference>
<dbReference type="Pfam" id="PF04034">
    <property type="entry name" value="Ribo_biogen_C"/>
    <property type="match status" value="1"/>
</dbReference>
<comment type="caution">
    <text evidence="10">The sequence shown here is derived from an EMBL/GenBank/DDBJ whole genome shotgun (WGS) entry which is preliminary data.</text>
</comment>
<keyword evidence="3 6" id="KW-0698">rRNA processing</keyword>
<dbReference type="GO" id="GO:1904047">
    <property type="term" value="F:S-adenosyl-L-methionine binding"/>
    <property type="evidence" value="ECO:0007669"/>
    <property type="project" value="UniProtKB-UniRule"/>
</dbReference>
<dbReference type="GO" id="GO:0106388">
    <property type="term" value="F:rRNA small subunit aminocarboxypropyltransferase activity"/>
    <property type="evidence" value="ECO:0007669"/>
    <property type="project" value="UniProtKB-EC"/>
</dbReference>
<dbReference type="HOGENOM" id="CLU_035060_2_1_1"/>
<evidence type="ECO:0000259" key="9">
    <source>
        <dbReference type="Pfam" id="PF04068"/>
    </source>
</evidence>
<evidence type="ECO:0000313" key="11">
    <source>
        <dbReference type="Proteomes" id="UP000002748"/>
    </source>
</evidence>
<evidence type="ECO:0000256" key="5">
    <source>
        <dbReference type="ARBA" id="ARBA00022691"/>
    </source>
</evidence>
<feature type="compositionally biased region" description="Gly residues" evidence="7">
    <location>
        <begin position="21"/>
        <end position="39"/>
    </location>
</feature>
<comment type="catalytic activity">
    <reaction evidence="6">
        <text>N(1)-methylpseudouridine(1191) in yeast 18S rRNA + S-adenosyl-L-methionine = N(1)-methyl-N(3)-[(3S)-3-amino-3-carboxypropyl]pseudouridine(1191) in yeast 18S rRNA + S-methyl-5'-thioadenosine + H(+)</text>
        <dbReference type="Rhea" id="RHEA:63300"/>
        <dbReference type="Rhea" id="RHEA-COMP:13852"/>
        <dbReference type="Rhea" id="RHEA-COMP:16309"/>
        <dbReference type="ChEBI" id="CHEBI:15378"/>
        <dbReference type="ChEBI" id="CHEBI:17509"/>
        <dbReference type="ChEBI" id="CHEBI:59789"/>
        <dbReference type="ChEBI" id="CHEBI:74890"/>
        <dbReference type="ChEBI" id="CHEBI:146234"/>
    </reaction>
</comment>
<dbReference type="OrthoDB" id="10262062at2759"/>
<feature type="compositionally biased region" description="Acidic residues" evidence="7">
    <location>
        <begin position="54"/>
        <end position="73"/>
    </location>
</feature>
<dbReference type="GeneID" id="25986503"/>
<dbReference type="AlphaFoldDB" id="J6EU37"/>
<dbReference type="GO" id="GO:0030490">
    <property type="term" value="P:maturation of SSU-rRNA"/>
    <property type="evidence" value="ECO:0007669"/>
    <property type="project" value="TreeGrafter"/>
</dbReference>
<keyword evidence="4 6" id="KW-0808">Transferase</keyword>
<evidence type="ECO:0000256" key="3">
    <source>
        <dbReference type="ARBA" id="ARBA00022552"/>
    </source>
</evidence>
<dbReference type="PANTHER" id="PTHR20426:SF0">
    <property type="entry name" value="18S RRNA AMINOCARBOXYPROPYLTRANSFERASE"/>
    <property type="match status" value="1"/>
</dbReference>
<dbReference type="InterPro" id="IPR022968">
    <property type="entry name" value="Tsr3-like"/>
</dbReference>
<feature type="domain" description="16S/18S rRNA aminocarboxypropyltransferase Tsr3 C-terminal" evidence="8">
    <location>
        <begin position="133"/>
        <end position="266"/>
    </location>
</feature>
<evidence type="ECO:0000256" key="6">
    <source>
        <dbReference type="HAMAP-Rule" id="MF_03146"/>
    </source>
</evidence>
<dbReference type="GO" id="GO:0000455">
    <property type="term" value="P:enzyme-directed rRNA pseudouridine synthesis"/>
    <property type="evidence" value="ECO:0007669"/>
    <property type="project" value="UniProtKB-UniRule"/>
</dbReference>
<comment type="subcellular location">
    <subcellularLocation>
        <location evidence="6">Cytoplasm</location>
    </subcellularLocation>
    <subcellularLocation>
        <location evidence="6">Nucleus</location>
    </subcellularLocation>
</comment>
<evidence type="ECO:0000256" key="2">
    <source>
        <dbReference type="ARBA" id="ARBA00022517"/>
    </source>
</evidence>
<keyword evidence="1 6" id="KW-0963">Cytoplasm</keyword>
<gene>
    <name evidence="6" type="primary">TSR3</name>
    <name evidence="10" type="ORF">A1Q1_02990</name>
</gene>
<keyword evidence="2 6" id="KW-0690">Ribosome biogenesis</keyword>
<evidence type="ECO:0000256" key="7">
    <source>
        <dbReference type="SAM" id="MobiDB-lite"/>
    </source>
</evidence>
<dbReference type="GO" id="GO:0005737">
    <property type="term" value="C:cytoplasm"/>
    <property type="evidence" value="ECO:0007669"/>
    <property type="project" value="UniProtKB-SubCell"/>
</dbReference>
<accession>J6EU37</accession>
<sequence length="333" mass="36725">MGKPGKAKNAAPPTRGRGRGRGGSSRGGRGRGAPRGGGRMTRSSARDDPVPVIVDEDESDTTEDEDSSEEEESGSGSGSGSEEGEEQEQEVRVAVPVAMWDFDHCDPRRCSGKKLARHGLCTAMRVGQRFRGVVLTPKGKKPIAPCDDEVVMMSGLAVVEASWARLDEIPWGRIKGPHERLRKFTFARRELTSVPFLIATNPVNYGKPWRLNCVEALAAGFYITELTSRLSKFSWGHAFYKMNGRFIERYRTCNTHEEVQAMAEQIQDDLQAEYDKDKAEKAAYDDGDLLRANPNHAGWDEEDDTDDSEEAEGSDAERDDVEELVAGVEGTKI</sequence>
<dbReference type="GO" id="GO:0005634">
    <property type="term" value="C:nucleus"/>
    <property type="evidence" value="ECO:0007669"/>
    <property type="project" value="UniProtKB-SubCell"/>
</dbReference>
<dbReference type="InterPro" id="IPR007209">
    <property type="entry name" value="RNaseL-inhib-like_metal-bd_dom"/>
</dbReference>
<comment type="similarity">
    <text evidence="6">Belongs to the TDD superfamily. TSR3 family.</text>
</comment>
<dbReference type="EMBL" id="ALBS01000215">
    <property type="protein sequence ID" value="EJT48074.1"/>
    <property type="molecule type" value="Genomic_DNA"/>
</dbReference>
<proteinExistence type="inferred from homology"/>
<dbReference type="RefSeq" id="XP_014179694.1">
    <property type="nucleotide sequence ID" value="XM_014324219.1"/>
</dbReference>
<comment type="catalytic activity">
    <reaction evidence="6">
        <text>an N(1)-methylpseudouridine in rRNA + S-adenosyl-L-methionine = N(1)-methyl-N(3)-[(3S)-3-amino-3-carboxypropyl]pseudouridine in rRNA + S-methyl-5'-thioadenosine + H(+)</text>
        <dbReference type="Rhea" id="RHEA:63296"/>
        <dbReference type="Rhea" id="RHEA-COMP:11634"/>
        <dbReference type="Rhea" id="RHEA-COMP:16310"/>
        <dbReference type="ChEBI" id="CHEBI:15378"/>
        <dbReference type="ChEBI" id="CHEBI:17509"/>
        <dbReference type="ChEBI" id="CHEBI:59789"/>
        <dbReference type="ChEBI" id="CHEBI:74890"/>
        <dbReference type="ChEBI" id="CHEBI:146234"/>
        <dbReference type="EC" id="2.5.1.157"/>
    </reaction>
</comment>
<evidence type="ECO:0000259" key="8">
    <source>
        <dbReference type="Pfam" id="PF04034"/>
    </source>
</evidence>
<dbReference type="EC" id="2.5.1.157" evidence="6"/>
<feature type="binding site" evidence="6">
    <location>
        <position position="111"/>
    </location>
    <ligand>
        <name>S-adenosyl-L-methionine</name>
        <dbReference type="ChEBI" id="CHEBI:59789"/>
    </ligand>
</feature>
<dbReference type="InterPro" id="IPR007177">
    <property type="entry name" value="Tsr3_C"/>
</dbReference>
<keyword evidence="6" id="KW-0539">Nucleus</keyword>
<dbReference type="PANTHER" id="PTHR20426">
    <property type="entry name" value="RIBOSOME BIOGENESIS PROTEIN TSR3 HOMOLOG"/>
    <property type="match status" value="1"/>
</dbReference>
<dbReference type="KEGG" id="tasa:A1Q1_02990"/>
<feature type="binding site" evidence="6">
    <location>
        <position position="159"/>
    </location>
    <ligand>
        <name>S-adenosyl-L-methionine</name>
        <dbReference type="ChEBI" id="CHEBI:59789"/>
    </ligand>
</feature>
<keyword evidence="5 6" id="KW-0949">S-adenosyl-L-methionine</keyword>
<feature type="binding site" evidence="6">
    <location>
        <position position="209"/>
    </location>
    <ligand>
        <name>S-adenosyl-L-methionine</name>
        <dbReference type="ChEBI" id="CHEBI:59789"/>
    </ligand>
</feature>
<name>J6EU37_TRIAS</name>
<organism evidence="10 11">
    <name type="scientific">Trichosporon asahii var. asahii (strain ATCC 90039 / CBS 2479 / JCM 2466 / KCTC 7840 / NBRC 103889/ NCYC 2677 / UAMH 7654)</name>
    <name type="common">Yeast</name>
    <dbReference type="NCBI Taxonomy" id="1186058"/>
    <lineage>
        <taxon>Eukaryota</taxon>
        <taxon>Fungi</taxon>
        <taxon>Dikarya</taxon>
        <taxon>Basidiomycota</taxon>
        <taxon>Agaricomycotina</taxon>
        <taxon>Tremellomycetes</taxon>
        <taxon>Trichosporonales</taxon>
        <taxon>Trichosporonaceae</taxon>
        <taxon>Trichosporon</taxon>
    </lineage>
</organism>
<feature type="compositionally biased region" description="Acidic residues" evidence="7">
    <location>
        <begin position="300"/>
        <end position="323"/>
    </location>
</feature>
<protein>
    <recommendedName>
        <fullName evidence="6">18S rRNA aminocarboxypropyltransferase</fullName>
        <ecNumber evidence="6">2.5.1.157</ecNumber>
    </recommendedName>
</protein>
<evidence type="ECO:0000256" key="4">
    <source>
        <dbReference type="ARBA" id="ARBA00022679"/>
    </source>
</evidence>
<dbReference type="HAMAP" id="MF_01116">
    <property type="entry name" value="TSR3"/>
    <property type="match status" value="1"/>
</dbReference>
<evidence type="ECO:0000256" key="1">
    <source>
        <dbReference type="ARBA" id="ARBA00022490"/>
    </source>
</evidence>